<dbReference type="InterPro" id="IPR003599">
    <property type="entry name" value="Ig_sub"/>
</dbReference>
<dbReference type="SMART" id="SM00408">
    <property type="entry name" value="IGc2"/>
    <property type="match status" value="1"/>
</dbReference>
<dbReference type="GO" id="GO:0016301">
    <property type="term" value="F:kinase activity"/>
    <property type="evidence" value="ECO:0007669"/>
    <property type="project" value="UniProtKB-KW"/>
</dbReference>
<dbReference type="InterPro" id="IPR036179">
    <property type="entry name" value="Ig-like_dom_sf"/>
</dbReference>
<sequence>MAVSQDMFYFNVKPENTDAVEGSDVKLYCDVSDRRHIAFQWTQKGKLLQNTSRKYQEDSNLRILRVVREEDEGPFRCIATNVTTEFALETQEAKLNILCE</sequence>
<dbReference type="Gene3D" id="2.60.40.10">
    <property type="entry name" value="Immunoglobulins"/>
    <property type="match status" value="1"/>
</dbReference>
<dbReference type="InterPro" id="IPR013783">
    <property type="entry name" value="Ig-like_fold"/>
</dbReference>
<keyword evidence="3" id="KW-1185">Reference proteome</keyword>
<dbReference type="PROSITE" id="PS50835">
    <property type="entry name" value="IG_LIKE"/>
    <property type="match status" value="1"/>
</dbReference>
<dbReference type="Proteomes" id="UP000762676">
    <property type="component" value="Unassembled WGS sequence"/>
</dbReference>
<dbReference type="InterPro" id="IPR007110">
    <property type="entry name" value="Ig-like_dom"/>
</dbReference>
<comment type="caution">
    <text evidence="2">The sequence shown here is derived from an EMBL/GenBank/DDBJ whole genome shotgun (WGS) entry which is preliminary data.</text>
</comment>
<dbReference type="AlphaFoldDB" id="A0AAV4JVW8"/>
<keyword evidence="2" id="KW-0418">Kinase</keyword>
<keyword evidence="2" id="KW-0808">Transferase</keyword>
<evidence type="ECO:0000259" key="1">
    <source>
        <dbReference type="PROSITE" id="PS50835"/>
    </source>
</evidence>
<feature type="domain" description="Ig-like" evidence="1">
    <location>
        <begin position="1"/>
        <end position="96"/>
    </location>
</feature>
<dbReference type="EMBL" id="BMAT01007070">
    <property type="protein sequence ID" value="GFS25672.1"/>
    <property type="molecule type" value="Genomic_DNA"/>
</dbReference>
<organism evidence="2 3">
    <name type="scientific">Elysia marginata</name>
    <dbReference type="NCBI Taxonomy" id="1093978"/>
    <lineage>
        <taxon>Eukaryota</taxon>
        <taxon>Metazoa</taxon>
        <taxon>Spiralia</taxon>
        <taxon>Lophotrochozoa</taxon>
        <taxon>Mollusca</taxon>
        <taxon>Gastropoda</taxon>
        <taxon>Heterobranchia</taxon>
        <taxon>Euthyneura</taxon>
        <taxon>Panpulmonata</taxon>
        <taxon>Sacoglossa</taxon>
        <taxon>Placobranchoidea</taxon>
        <taxon>Plakobranchidae</taxon>
        <taxon>Elysia</taxon>
    </lineage>
</organism>
<accession>A0AAV4JVW8</accession>
<protein>
    <submittedName>
        <fullName evidence="2">Tyrosine protein kinase like otk like</fullName>
    </submittedName>
</protein>
<name>A0AAV4JVW8_9GAST</name>
<evidence type="ECO:0000313" key="2">
    <source>
        <dbReference type="EMBL" id="GFS25672.1"/>
    </source>
</evidence>
<gene>
    <name evidence="2" type="ORF">ElyMa_003447400</name>
</gene>
<reference evidence="2 3" key="1">
    <citation type="journal article" date="2021" name="Elife">
        <title>Chloroplast acquisition without the gene transfer in kleptoplastic sea slugs, Plakobranchus ocellatus.</title>
        <authorList>
            <person name="Maeda T."/>
            <person name="Takahashi S."/>
            <person name="Yoshida T."/>
            <person name="Shimamura S."/>
            <person name="Takaki Y."/>
            <person name="Nagai Y."/>
            <person name="Toyoda A."/>
            <person name="Suzuki Y."/>
            <person name="Arimoto A."/>
            <person name="Ishii H."/>
            <person name="Satoh N."/>
            <person name="Nishiyama T."/>
            <person name="Hasebe M."/>
            <person name="Maruyama T."/>
            <person name="Minagawa J."/>
            <person name="Obokata J."/>
            <person name="Shigenobu S."/>
        </authorList>
    </citation>
    <scope>NUCLEOTIDE SEQUENCE [LARGE SCALE GENOMIC DNA]</scope>
</reference>
<dbReference type="SUPFAM" id="SSF48726">
    <property type="entry name" value="Immunoglobulin"/>
    <property type="match status" value="1"/>
</dbReference>
<dbReference type="InterPro" id="IPR003598">
    <property type="entry name" value="Ig_sub2"/>
</dbReference>
<dbReference type="Pfam" id="PF13927">
    <property type="entry name" value="Ig_3"/>
    <property type="match status" value="1"/>
</dbReference>
<evidence type="ECO:0000313" key="3">
    <source>
        <dbReference type="Proteomes" id="UP000762676"/>
    </source>
</evidence>
<proteinExistence type="predicted"/>
<dbReference type="SMART" id="SM00409">
    <property type="entry name" value="IG"/>
    <property type="match status" value="1"/>
</dbReference>